<protein>
    <recommendedName>
        <fullName evidence="4">DUF3619 family protein</fullName>
    </recommendedName>
</protein>
<dbReference type="AlphaFoldDB" id="A0A3N1Y720"/>
<comment type="caution">
    <text evidence="2">The sequence shown here is derived from an EMBL/GenBank/DDBJ whole genome shotgun (WGS) entry which is preliminary data.</text>
</comment>
<proteinExistence type="predicted"/>
<dbReference type="EMBL" id="RJVI01000001">
    <property type="protein sequence ID" value="ROR34318.1"/>
    <property type="molecule type" value="Genomic_DNA"/>
</dbReference>
<evidence type="ECO:0000313" key="2">
    <source>
        <dbReference type="EMBL" id="ROR34318.1"/>
    </source>
</evidence>
<reference evidence="2 3" key="1">
    <citation type="submission" date="2018-11" db="EMBL/GenBank/DDBJ databases">
        <title>Genomic Encyclopedia of Type Strains, Phase IV (KMG-IV): sequencing the most valuable type-strain genomes for metagenomic binning, comparative biology and taxonomic classification.</title>
        <authorList>
            <person name="Goeker M."/>
        </authorList>
    </citation>
    <scope>NUCLEOTIDE SEQUENCE [LARGE SCALE GENOMIC DNA]</scope>
    <source>
        <strain evidence="2 3">DSM 100275</strain>
    </source>
</reference>
<keyword evidence="1" id="KW-0472">Membrane</keyword>
<accession>A0A3N1Y720</accession>
<gene>
    <name evidence="2" type="ORF">EDC57_0214</name>
</gene>
<keyword evidence="1" id="KW-0812">Transmembrane</keyword>
<organism evidence="2 3">
    <name type="scientific">Inmirania thermothiophila</name>
    <dbReference type="NCBI Taxonomy" id="1750597"/>
    <lineage>
        <taxon>Bacteria</taxon>
        <taxon>Pseudomonadati</taxon>
        <taxon>Pseudomonadota</taxon>
        <taxon>Gammaproteobacteria</taxon>
        <taxon>Chromatiales</taxon>
        <taxon>Ectothiorhodospiraceae</taxon>
        <taxon>Inmirania</taxon>
    </lineage>
</organism>
<evidence type="ECO:0008006" key="4">
    <source>
        <dbReference type="Google" id="ProtNLM"/>
    </source>
</evidence>
<name>A0A3N1Y720_9GAMM</name>
<dbReference type="Proteomes" id="UP000276634">
    <property type="component" value="Unassembled WGS sequence"/>
</dbReference>
<keyword evidence="1" id="KW-1133">Transmembrane helix</keyword>
<evidence type="ECO:0000256" key="1">
    <source>
        <dbReference type="SAM" id="Phobius"/>
    </source>
</evidence>
<sequence>MNERQMEALARRARALLETAPGPDAATRARLEAARRRALAAPARRRIAAGWGAAVAAGLAAAALWLGWPRPGAVPAEALELVVVDAPPELIEELDFFLWLEETEGRDAG</sequence>
<feature type="transmembrane region" description="Helical" evidence="1">
    <location>
        <begin position="47"/>
        <end position="68"/>
    </location>
</feature>
<keyword evidence="3" id="KW-1185">Reference proteome</keyword>
<dbReference type="RefSeq" id="WP_123399384.1">
    <property type="nucleotide sequence ID" value="NZ_RJVI01000001.1"/>
</dbReference>
<evidence type="ECO:0000313" key="3">
    <source>
        <dbReference type="Proteomes" id="UP000276634"/>
    </source>
</evidence>